<dbReference type="SUPFAM" id="SSF52058">
    <property type="entry name" value="L domain-like"/>
    <property type="match status" value="2"/>
</dbReference>
<dbReference type="Pfam" id="PF23598">
    <property type="entry name" value="LRR_14"/>
    <property type="match status" value="1"/>
</dbReference>
<gene>
    <name evidence="5" type="ORF">NCGR_LOCUS41697</name>
</gene>
<evidence type="ECO:0000256" key="2">
    <source>
        <dbReference type="ARBA" id="ARBA00022737"/>
    </source>
</evidence>
<keyword evidence="6" id="KW-1185">Reference proteome</keyword>
<accession>A0A811QQ05</accession>
<comment type="caution">
    <text evidence="5">The sequence shown here is derived from an EMBL/GenBank/DDBJ whole genome shotgun (WGS) entry which is preliminary data.</text>
</comment>
<dbReference type="Pfam" id="PF25019">
    <property type="entry name" value="LRR_R13L1-DRL21"/>
    <property type="match status" value="1"/>
</dbReference>
<feature type="domain" description="R13L1/DRL21-like LRR repeat region" evidence="4">
    <location>
        <begin position="11"/>
        <end position="133"/>
    </location>
</feature>
<dbReference type="OrthoDB" id="687176at2759"/>
<keyword evidence="1" id="KW-0433">Leucine-rich repeat</keyword>
<proteinExistence type="predicted"/>
<evidence type="ECO:0000259" key="3">
    <source>
        <dbReference type="Pfam" id="PF23598"/>
    </source>
</evidence>
<evidence type="ECO:0000256" key="1">
    <source>
        <dbReference type="ARBA" id="ARBA00022614"/>
    </source>
</evidence>
<dbReference type="InterPro" id="IPR032675">
    <property type="entry name" value="LRR_dom_sf"/>
</dbReference>
<organism evidence="5 6">
    <name type="scientific">Miscanthus lutarioriparius</name>
    <dbReference type="NCBI Taxonomy" id="422564"/>
    <lineage>
        <taxon>Eukaryota</taxon>
        <taxon>Viridiplantae</taxon>
        <taxon>Streptophyta</taxon>
        <taxon>Embryophyta</taxon>
        <taxon>Tracheophyta</taxon>
        <taxon>Spermatophyta</taxon>
        <taxon>Magnoliopsida</taxon>
        <taxon>Liliopsida</taxon>
        <taxon>Poales</taxon>
        <taxon>Poaceae</taxon>
        <taxon>PACMAD clade</taxon>
        <taxon>Panicoideae</taxon>
        <taxon>Andropogonodae</taxon>
        <taxon>Andropogoneae</taxon>
        <taxon>Saccharinae</taxon>
        <taxon>Miscanthus</taxon>
    </lineage>
</organism>
<dbReference type="InterPro" id="IPR055414">
    <property type="entry name" value="LRR_R13L4/SHOC2-like"/>
</dbReference>
<evidence type="ECO:0000313" key="6">
    <source>
        <dbReference type="Proteomes" id="UP000604825"/>
    </source>
</evidence>
<dbReference type="EMBL" id="CAJGYO010000010">
    <property type="protein sequence ID" value="CAD6258219.1"/>
    <property type="molecule type" value="Genomic_DNA"/>
</dbReference>
<evidence type="ECO:0000313" key="5">
    <source>
        <dbReference type="EMBL" id="CAD6258219.1"/>
    </source>
</evidence>
<dbReference type="Proteomes" id="UP000604825">
    <property type="component" value="Unassembled WGS sequence"/>
</dbReference>
<dbReference type="PANTHER" id="PTHR36766:SF40">
    <property type="entry name" value="DISEASE RESISTANCE PROTEIN RGA3"/>
    <property type="match status" value="1"/>
</dbReference>
<dbReference type="AlphaFoldDB" id="A0A811QQ05"/>
<dbReference type="Gene3D" id="3.80.10.10">
    <property type="entry name" value="Ribonuclease Inhibitor"/>
    <property type="match status" value="3"/>
</dbReference>
<reference evidence="5" key="1">
    <citation type="submission" date="2020-10" db="EMBL/GenBank/DDBJ databases">
        <authorList>
            <person name="Han B."/>
            <person name="Lu T."/>
            <person name="Zhao Q."/>
            <person name="Huang X."/>
            <person name="Zhao Y."/>
        </authorList>
    </citation>
    <scope>NUCLEOTIDE SEQUENCE</scope>
</reference>
<name>A0A811QQ05_9POAL</name>
<evidence type="ECO:0000259" key="4">
    <source>
        <dbReference type="Pfam" id="PF25019"/>
    </source>
</evidence>
<dbReference type="InterPro" id="IPR056789">
    <property type="entry name" value="LRR_R13L1-DRL21"/>
</dbReference>
<protein>
    <submittedName>
        <fullName evidence="5">Uncharacterized protein</fullName>
    </submittedName>
</protein>
<feature type="domain" description="Disease resistance R13L4/SHOC-2-like LRR" evidence="3">
    <location>
        <begin position="417"/>
        <end position="510"/>
    </location>
</feature>
<keyword evidence="2" id="KW-0677">Repeat</keyword>
<dbReference type="PANTHER" id="PTHR36766">
    <property type="entry name" value="PLANT BROAD-SPECTRUM MILDEW RESISTANCE PROTEIN RPW8"/>
    <property type="match status" value="1"/>
</dbReference>
<sequence length="646" mass="71888">MGEDDENYAKISELENINKISRELTIHGIRHCMDPNIAHKEWLKQKTNLQSLTLICASDVGVNSESHLEGLEPLPGIENLKIVRYSGQESPQWMRVFRFRLLCEMELSDFPKLERLEGLPEFLCLEKLMLSDMPALKSISGGPFPSLLKLFIMGEMPSLGVVWMVTEGGMADVEGGQVQIGNRLSVLAISGCPKLMVMPCFPSSLNDLSLGWSNLQLLGLPSSSSGAGLSSFSFSCLKELELNDMAPPPGASLYGSGCRWELLQHLTALESLEIRSCDGLIELPESVRSLASLRTLRIAFCSSLCMLPEWLGELRYLETMSFFDCSSLSPAPSMQPLRALKALDISYSRWVDDLCSPSLQTLEVHNCDDISSLPKSFRQLTSLTDLQILGCHDFHQLPECLGELCSLQKLGIKGLPRLSSLPQPLGHLTSLQELQIEYCDALAQLPVCVGELRSLRIFKIWQLRSLTCLPQSLGHLTSLQELKITYCEALGQLPESLGELRSLRVFTISQSHSLTCLPQSLGHLTSLQRLGIAYCEKFGQLPESLGELHSLSKFVLWWLPALTSVPESMCCLTSLEELTIMNCPGIRSLSEWITGLTALHTLEIDDCPDMVRRCERRNGKDRHLISHIPHLSIGLGAAHYHLDFDW</sequence>